<keyword evidence="3" id="KW-1185">Reference proteome</keyword>
<gene>
    <name evidence="2" type="ORF">UNLARM2_0360</name>
</gene>
<reference evidence="2 3" key="2">
    <citation type="journal article" date="2010" name="Proc. Natl. Acad. Sci. U.S.A.">
        <title>Enigmatic, ultrasmall, uncultivated Archaea.</title>
        <authorList>
            <person name="Baker B.J."/>
            <person name="Comolli L.R."/>
            <person name="Dick G.J."/>
            <person name="Hauser L.J."/>
            <person name="Hyatt D."/>
            <person name="Dill B.D."/>
            <person name="Land M.L."/>
            <person name="Verberkmoes N.C."/>
            <person name="Hettich R.L."/>
            <person name="Banfield J.F."/>
        </authorList>
    </citation>
    <scope>NUCLEOTIDE SEQUENCE [LARGE SCALE GENOMIC DNA]</scope>
    <source>
        <strain evidence="2">ARMAN-2</strain>
    </source>
</reference>
<protein>
    <recommendedName>
        <fullName evidence="4">ABC-2 type transport system permease protein</fullName>
    </recommendedName>
</protein>
<reference evidence="2 3" key="1">
    <citation type="journal article" date="2009" name="Genome Biol.">
        <title>Community-wide analysis of microbial genome sequence signatures.</title>
        <authorList>
            <person name="Dick G.J."/>
            <person name="Andersson A.F."/>
            <person name="Baker B.J."/>
            <person name="Simmons S.L."/>
            <person name="Thomas B.C."/>
            <person name="Yelton A.P."/>
            <person name="Banfield J.F."/>
        </authorList>
    </citation>
    <scope>NUCLEOTIDE SEQUENCE [LARGE SCALE GENOMIC DNA]</scope>
    <source>
        <strain evidence="2">ARMAN-2</strain>
    </source>
</reference>
<feature type="transmembrane region" description="Helical" evidence="1">
    <location>
        <begin position="240"/>
        <end position="259"/>
    </location>
</feature>
<evidence type="ECO:0000313" key="2">
    <source>
        <dbReference type="EMBL" id="EET89916.1"/>
    </source>
</evidence>
<sequence>MAAKIDLATSIARYWAMFKLNAKDLLAYRSDLVLSFLMRILYPLVMVFVWTVIYATTRTNRIGTYTLDSMILYFFLASVVSLILYTDLPYSIQHDIKHGAIASKLALPMGYVRYTVTTVIIENFTWAAMAELPLLVIILVVFKVHLSAIAAIEFIAMMGIGMGVSYSMEFIIGALSAYANDIHGFVIFEGLLASLLGGSMIPLSLFSGAAAGIIGLLPFQYMFYLPITALTNPSAVAPEMFLGGLAWFAVLYTIGHFTWKQAYKSITSAGG</sequence>
<dbReference type="InterPro" id="IPR010390">
    <property type="entry name" value="ABC-2_transporter-like"/>
</dbReference>
<dbReference type="AlphaFoldDB" id="C7DH14"/>
<name>C7DH14_MICA2</name>
<feature type="transmembrane region" description="Helical" evidence="1">
    <location>
        <begin position="154"/>
        <end position="179"/>
    </location>
</feature>
<feature type="transmembrane region" description="Helical" evidence="1">
    <location>
        <begin position="191"/>
        <end position="219"/>
    </location>
</feature>
<dbReference type="Pfam" id="PF06182">
    <property type="entry name" value="ABC2_membrane_6"/>
    <property type="match status" value="1"/>
</dbReference>
<dbReference type="Proteomes" id="UP000332487">
    <property type="component" value="Unassembled WGS sequence"/>
</dbReference>
<organism evidence="2 3">
    <name type="scientific">Candidatus Micrarchaeum acidiphilum ARMAN-2</name>
    <dbReference type="NCBI Taxonomy" id="425595"/>
    <lineage>
        <taxon>Archaea</taxon>
        <taxon>Candidatus Micrarchaeota</taxon>
        <taxon>Candidatus Micrarchaeia</taxon>
        <taxon>Candidatus Micrarchaeales</taxon>
        <taxon>Candidatus Micrarchaeaceae</taxon>
        <taxon>Candidatus Micrarchaeum</taxon>
    </lineage>
</organism>
<feature type="transmembrane region" description="Helical" evidence="1">
    <location>
        <begin position="32"/>
        <end position="53"/>
    </location>
</feature>
<keyword evidence="1" id="KW-0812">Transmembrane</keyword>
<dbReference type="PANTHER" id="PTHR36832">
    <property type="entry name" value="SLR1174 PROTEIN-RELATED"/>
    <property type="match status" value="1"/>
</dbReference>
<proteinExistence type="predicted"/>
<evidence type="ECO:0000313" key="3">
    <source>
        <dbReference type="Proteomes" id="UP000332487"/>
    </source>
</evidence>
<dbReference type="PANTHER" id="PTHR36832:SF1">
    <property type="entry name" value="SLR1174 PROTEIN"/>
    <property type="match status" value="1"/>
</dbReference>
<evidence type="ECO:0008006" key="4">
    <source>
        <dbReference type="Google" id="ProtNLM"/>
    </source>
</evidence>
<accession>C7DH14</accession>
<keyword evidence="1" id="KW-0472">Membrane</keyword>
<keyword evidence="1" id="KW-1133">Transmembrane helix</keyword>
<dbReference type="EMBL" id="GG697240">
    <property type="protein sequence ID" value="EET89916.1"/>
    <property type="molecule type" value="Genomic_DNA"/>
</dbReference>
<evidence type="ECO:0000256" key="1">
    <source>
        <dbReference type="SAM" id="Phobius"/>
    </source>
</evidence>
<feature type="transmembrane region" description="Helical" evidence="1">
    <location>
        <begin position="65"/>
        <end position="85"/>
    </location>
</feature>